<dbReference type="PANTHER" id="PTHR18968:SF9">
    <property type="entry name" value="3D-(3,5_4)-TRIHYDROXYCYCLOHEXANE-1,2-DIONE HYDROLASE"/>
    <property type="match status" value="1"/>
</dbReference>
<dbReference type="InterPro" id="IPR029035">
    <property type="entry name" value="DHS-like_NAD/FAD-binding_dom"/>
</dbReference>
<dbReference type="InterPro" id="IPR029061">
    <property type="entry name" value="THDP-binding"/>
</dbReference>
<dbReference type="PANTHER" id="PTHR18968">
    <property type="entry name" value="THIAMINE PYROPHOSPHATE ENZYMES"/>
    <property type="match status" value="1"/>
</dbReference>
<feature type="domain" description="Thiamine pyrophosphate enzyme central" evidence="5">
    <location>
        <begin position="239"/>
        <end position="371"/>
    </location>
</feature>
<dbReference type="EMBL" id="CP101185">
    <property type="protein sequence ID" value="UYV99464.1"/>
    <property type="molecule type" value="Genomic_DNA"/>
</dbReference>
<comment type="similarity">
    <text evidence="1 3">Belongs to the TPP enzyme family.</text>
</comment>
<dbReference type="GO" id="GO:0019310">
    <property type="term" value="P:inositol catabolic process"/>
    <property type="evidence" value="ECO:0007669"/>
    <property type="project" value="InterPro"/>
</dbReference>
<evidence type="ECO:0000259" key="5">
    <source>
        <dbReference type="Pfam" id="PF00205"/>
    </source>
</evidence>
<dbReference type="RefSeq" id="WP_069696470.1">
    <property type="nucleotide sequence ID" value="NZ_CP043010.1"/>
</dbReference>
<keyword evidence="2 3" id="KW-0786">Thiamine pyrophosphate</keyword>
<dbReference type="SUPFAM" id="SSF52467">
    <property type="entry name" value="DHS-like NAD/FAD-binding domain"/>
    <property type="match status" value="1"/>
</dbReference>
<dbReference type="GO" id="GO:0005948">
    <property type="term" value="C:acetolactate synthase complex"/>
    <property type="evidence" value="ECO:0007669"/>
    <property type="project" value="TreeGrafter"/>
</dbReference>
<dbReference type="AlphaFoldDB" id="A0AAX3ENM2"/>
<dbReference type="GO" id="GO:0050660">
    <property type="term" value="F:flavin adenine dinucleotide binding"/>
    <property type="evidence" value="ECO:0007669"/>
    <property type="project" value="TreeGrafter"/>
</dbReference>
<dbReference type="GO" id="GO:0102481">
    <property type="term" value="F:3D-(3,5/4)-trihydroxycyclohexane-1,2-dione hydrolase activity"/>
    <property type="evidence" value="ECO:0007669"/>
    <property type="project" value="UniProtKB-EC"/>
</dbReference>
<evidence type="ECO:0000313" key="9">
    <source>
        <dbReference type="Proteomes" id="UP001163293"/>
    </source>
</evidence>
<reference evidence="8" key="1">
    <citation type="submission" date="2022-07" db="EMBL/GenBank/DDBJ databases">
        <authorList>
            <person name="Wu T."/>
        </authorList>
    </citation>
    <scope>NUCLEOTIDE SEQUENCE</scope>
    <source>
        <strain evidence="8">SD-1</strain>
    </source>
</reference>
<dbReference type="GO" id="GO:0003984">
    <property type="term" value="F:acetolactate synthase activity"/>
    <property type="evidence" value="ECO:0007669"/>
    <property type="project" value="TreeGrafter"/>
</dbReference>
<name>A0AAX3ENM2_PAEUR</name>
<dbReference type="CDD" id="cd07035">
    <property type="entry name" value="TPP_PYR_POX_like"/>
    <property type="match status" value="1"/>
</dbReference>
<accession>A0AAX3ENM2</accession>
<dbReference type="GO" id="GO:0030976">
    <property type="term" value="F:thiamine pyrophosphate binding"/>
    <property type="evidence" value="ECO:0007669"/>
    <property type="project" value="InterPro"/>
</dbReference>
<evidence type="ECO:0000256" key="1">
    <source>
        <dbReference type="ARBA" id="ARBA00007812"/>
    </source>
</evidence>
<dbReference type="GO" id="GO:0009097">
    <property type="term" value="P:isoleucine biosynthetic process"/>
    <property type="evidence" value="ECO:0007669"/>
    <property type="project" value="TreeGrafter"/>
</dbReference>
<feature type="compositionally biased region" description="Low complexity" evidence="4">
    <location>
        <begin position="642"/>
        <end position="653"/>
    </location>
</feature>
<keyword evidence="8" id="KW-0378">Hydrolase</keyword>
<evidence type="ECO:0000259" key="7">
    <source>
        <dbReference type="Pfam" id="PF02776"/>
    </source>
</evidence>
<proteinExistence type="inferred from homology"/>
<evidence type="ECO:0000259" key="6">
    <source>
        <dbReference type="Pfam" id="PF02775"/>
    </source>
</evidence>
<dbReference type="NCBIfam" id="TIGR04377">
    <property type="entry name" value="myo_inos_iolD"/>
    <property type="match status" value="1"/>
</dbReference>
<dbReference type="InterPro" id="IPR045229">
    <property type="entry name" value="TPP_enz"/>
</dbReference>
<organism evidence="8 9">
    <name type="scientific">Paenarthrobacter ureafaciens</name>
    <dbReference type="NCBI Taxonomy" id="37931"/>
    <lineage>
        <taxon>Bacteria</taxon>
        <taxon>Bacillati</taxon>
        <taxon>Actinomycetota</taxon>
        <taxon>Actinomycetes</taxon>
        <taxon>Micrococcales</taxon>
        <taxon>Micrococcaceae</taxon>
        <taxon>Paenarthrobacter</taxon>
    </lineage>
</organism>
<dbReference type="InterPro" id="IPR030817">
    <property type="entry name" value="Myo_inos_IolD"/>
</dbReference>
<feature type="region of interest" description="Disordered" evidence="4">
    <location>
        <begin position="622"/>
        <end position="653"/>
    </location>
</feature>
<dbReference type="InterPro" id="IPR012001">
    <property type="entry name" value="Thiamin_PyroP_enz_TPP-bd_dom"/>
</dbReference>
<dbReference type="Pfam" id="PF00205">
    <property type="entry name" value="TPP_enzyme_M"/>
    <property type="match status" value="1"/>
</dbReference>
<dbReference type="Proteomes" id="UP001163293">
    <property type="component" value="Chromosome"/>
</dbReference>
<dbReference type="InterPro" id="IPR012000">
    <property type="entry name" value="Thiamin_PyroP_enz_cen_dom"/>
</dbReference>
<gene>
    <name evidence="8" type="primary">iolD</name>
    <name evidence="8" type="ORF">NL394_09790</name>
</gene>
<evidence type="ECO:0000256" key="3">
    <source>
        <dbReference type="RuleBase" id="RU362132"/>
    </source>
</evidence>
<feature type="domain" description="Thiamine pyrophosphate enzyme TPP-binding" evidence="6">
    <location>
        <begin position="447"/>
        <end position="598"/>
    </location>
</feature>
<dbReference type="Pfam" id="PF02775">
    <property type="entry name" value="TPP_enzyme_C"/>
    <property type="match status" value="1"/>
</dbReference>
<dbReference type="Pfam" id="PF02776">
    <property type="entry name" value="TPP_enzyme_N"/>
    <property type="match status" value="1"/>
</dbReference>
<dbReference type="Gene3D" id="3.40.50.970">
    <property type="match status" value="2"/>
</dbReference>
<protein>
    <submittedName>
        <fullName evidence="8">3D-(3,5/4)-trihydroxycyclohexane-1,2-dione acylhydrolase (Decyclizing)</fullName>
        <ecNumber evidence="8">3.7.1.22</ecNumber>
    </submittedName>
</protein>
<sequence length="653" mass="70132">MTTTAAADIGTDVKTAADKKAVRRRTVAQAIVEYLQVQYSELDGEKRRLVPGMYGIFGHGNSVGLAQGIDEYGSDFTYYQAKNEQSAVHAAIGFAKASNRAATLACTASAGPGSTNMVTGAATATTNRLPVLLFPADIINNRFGDPVLQQIEHPVERDVSANDCFRPVSRYFDRITHPAQLLSTLPEAMRVLTDPVEAGAVVVCLPQDIQGAEFDFPETFFTPRVWHIRRRPAVEDELRDAAGIIRNARRPLLIAGGGVRYSKAQEELARFSAEFGIPVSETYAGKGSGPVTELNLGALGVTGTVGANEIADAADVVITVGSRLQDFITASHSLFQNPDVKFVNLNVGAFDAHKMGSFPVIGDARLNLAALRERLSAVGYSTSAGFRSDIADARKATLEVRNHDLEAFPGEKMSQAQVIDALNRTTTGEDALILGSGGVVEGIHKAWDPSNGTEIHFEYANSCMGHEIPAGLGYRIARDGEPGEVYVLIGDGTYFMQPTELVTAVQERQKIITIVVDNRGHQCIWPLQVAKGGPGREFGTQYKERNAGSGRLDGPVLEFDIAANAASMGCAAWSTTTIEEFEGALAEARAAEGPAVIVAHVEQYRYLSGNGAFWDVGVPMTSQRPGSQEGTAKHLEGRARQRYYAATTAPEPR</sequence>
<feature type="domain" description="Thiamine pyrophosphate enzyme N-terminal TPP-binding" evidence="7">
    <location>
        <begin position="64"/>
        <end position="144"/>
    </location>
</feature>
<dbReference type="Gene3D" id="3.40.50.1220">
    <property type="entry name" value="TPP-binding domain"/>
    <property type="match status" value="1"/>
</dbReference>
<dbReference type="GO" id="GO:0000287">
    <property type="term" value="F:magnesium ion binding"/>
    <property type="evidence" value="ECO:0007669"/>
    <property type="project" value="InterPro"/>
</dbReference>
<dbReference type="SUPFAM" id="SSF52518">
    <property type="entry name" value="Thiamin diphosphate-binding fold (THDP-binding)"/>
    <property type="match status" value="2"/>
</dbReference>
<dbReference type="GO" id="GO:0009099">
    <property type="term" value="P:L-valine biosynthetic process"/>
    <property type="evidence" value="ECO:0007669"/>
    <property type="project" value="TreeGrafter"/>
</dbReference>
<evidence type="ECO:0000256" key="2">
    <source>
        <dbReference type="ARBA" id="ARBA00023052"/>
    </source>
</evidence>
<evidence type="ECO:0000256" key="4">
    <source>
        <dbReference type="SAM" id="MobiDB-lite"/>
    </source>
</evidence>
<dbReference type="InterPro" id="IPR011766">
    <property type="entry name" value="TPP_enzyme_TPP-bd"/>
</dbReference>
<dbReference type="EC" id="3.7.1.22" evidence="8"/>
<evidence type="ECO:0000313" key="8">
    <source>
        <dbReference type="EMBL" id="UYV99464.1"/>
    </source>
</evidence>
<keyword evidence="9" id="KW-1185">Reference proteome</keyword>